<dbReference type="AlphaFoldDB" id="A0AA39ITZ6"/>
<sequence>MDATLPLIWEDYPPLILFFLQWATTAALLLPKVASQVSEIYSTHREPDVYAGVILLGSLRRNYNALMWAITDDEAHARKDIEMLTGWASVLRLFVVNGTDTQLAAGRQDSLWWGFCDIWESGHMNASDYAAVAAMFFRAVANELPV</sequence>
<dbReference type="InterPro" id="IPR008929">
    <property type="entry name" value="Chondroitin_lyas"/>
</dbReference>
<name>A0AA39ITZ6_9AGAR</name>
<protein>
    <submittedName>
        <fullName evidence="1">Uncharacterized protein</fullName>
    </submittedName>
</protein>
<dbReference type="SUPFAM" id="SSF48230">
    <property type="entry name" value="Chondroitin AC/alginate lyase"/>
    <property type="match status" value="1"/>
</dbReference>
<keyword evidence="2" id="KW-1185">Reference proteome</keyword>
<reference evidence="1" key="1">
    <citation type="submission" date="2023-06" db="EMBL/GenBank/DDBJ databases">
        <authorList>
            <consortium name="Lawrence Berkeley National Laboratory"/>
            <person name="Ahrendt S."/>
            <person name="Sahu N."/>
            <person name="Indic B."/>
            <person name="Wong-Bajracharya J."/>
            <person name="Merenyi Z."/>
            <person name="Ke H.-M."/>
            <person name="Monk M."/>
            <person name="Kocsube S."/>
            <person name="Drula E."/>
            <person name="Lipzen A."/>
            <person name="Balint B."/>
            <person name="Henrissat B."/>
            <person name="Andreopoulos B."/>
            <person name="Martin F.M."/>
            <person name="Harder C.B."/>
            <person name="Rigling D."/>
            <person name="Ford K.L."/>
            <person name="Foster G.D."/>
            <person name="Pangilinan J."/>
            <person name="Papanicolaou A."/>
            <person name="Barry K."/>
            <person name="LaButti K."/>
            <person name="Viragh M."/>
            <person name="Koriabine M."/>
            <person name="Yan M."/>
            <person name="Riley R."/>
            <person name="Champramary S."/>
            <person name="Plett K.L."/>
            <person name="Tsai I.J."/>
            <person name="Slot J."/>
            <person name="Sipos G."/>
            <person name="Plett J."/>
            <person name="Nagy L.G."/>
            <person name="Grigoriev I.V."/>
        </authorList>
    </citation>
    <scope>NUCLEOTIDE SEQUENCE</scope>
    <source>
        <strain evidence="1">FPL87.14</strain>
    </source>
</reference>
<dbReference type="EMBL" id="JAUEPT010000149">
    <property type="protein sequence ID" value="KAK0430435.1"/>
    <property type="molecule type" value="Genomic_DNA"/>
</dbReference>
<dbReference type="Proteomes" id="UP001175226">
    <property type="component" value="Unassembled WGS sequence"/>
</dbReference>
<accession>A0AA39ITZ6</accession>
<comment type="caution">
    <text evidence="1">The sequence shown here is derived from an EMBL/GenBank/DDBJ whole genome shotgun (WGS) entry which is preliminary data.</text>
</comment>
<gene>
    <name evidence="1" type="ORF">EV421DRAFT_1912913</name>
</gene>
<evidence type="ECO:0000313" key="1">
    <source>
        <dbReference type="EMBL" id="KAK0430435.1"/>
    </source>
</evidence>
<proteinExistence type="predicted"/>
<evidence type="ECO:0000313" key="2">
    <source>
        <dbReference type="Proteomes" id="UP001175226"/>
    </source>
</evidence>
<organism evidence="1 2">
    <name type="scientific">Armillaria borealis</name>
    <dbReference type="NCBI Taxonomy" id="47425"/>
    <lineage>
        <taxon>Eukaryota</taxon>
        <taxon>Fungi</taxon>
        <taxon>Dikarya</taxon>
        <taxon>Basidiomycota</taxon>
        <taxon>Agaricomycotina</taxon>
        <taxon>Agaricomycetes</taxon>
        <taxon>Agaricomycetidae</taxon>
        <taxon>Agaricales</taxon>
        <taxon>Marasmiineae</taxon>
        <taxon>Physalacriaceae</taxon>
        <taxon>Armillaria</taxon>
    </lineage>
</organism>